<dbReference type="PANTHER" id="PTHR10579:SF57">
    <property type="entry name" value="OS11G0687100 PROTEIN"/>
    <property type="match status" value="1"/>
</dbReference>
<reference evidence="3 4" key="1">
    <citation type="submission" date="2023-05" db="EMBL/GenBank/DDBJ databases">
        <title>WGS assembly of Eleusine coracana.</title>
        <authorList>
            <person name="Jenkins J."/>
            <person name="Schmutz J."/>
            <person name="Lux T."/>
            <person name="Plott C."/>
            <person name="Mayer K."/>
            <person name="Qi P."/>
            <person name="Devos K."/>
        </authorList>
    </citation>
    <scope>NUCLEOTIDE SEQUENCE [LARGE SCALE GENOMIC DNA]</scope>
    <source>
        <tissue evidence="3">Leaves</tissue>
    </source>
</reference>
<dbReference type="InterPro" id="IPR002035">
    <property type="entry name" value="VWF_A"/>
</dbReference>
<organism evidence="3 4">
    <name type="scientific">Eleusine coracana subsp. coracana</name>
    <dbReference type="NCBI Taxonomy" id="191504"/>
    <lineage>
        <taxon>Eukaryota</taxon>
        <taxon>Viridiplantae</taxon>
        <taxon>Streptophyta</taxon>
        <taxon>Embryophyta</taxon>
        <taxon>Tracheophyta</taxon>
        <taxon>Spermatophyta</taxon>
        <taxon>Magnoliopsida</taxon>
        <taxon>Liliopsida</taxon>
        <taxon>Poales</taxon>
        <taxon>Poaceae</taxon>
        <taxon>PACMAD clade</taxon>
        <taxon>Chloridoideae</taxon>
        <taxon>Cynodonteae</taxon>
        <taxon>Eleusininae</taxon>
        <taxon>Eleusine</taxon>
    </lineage>
</organism>
<feature type="domain" description="VWFA" evidence="2">
    <location>
        <begin position="58"/>
        <end position="237"/>
    </location>
</feature>
<evidence type="ECO:0000313" key="4">
    <source>
        <dbReference type="Proteomes" id="UP001301735"/>
    </source>
</evidence>
<dbReference type="SMART" id="SM00327">
    <property type="entry name" value="VWA"/>
    <property type="match status" value="1"/>
</dbReference>
<evidence type="ECO:0000256" key="1">
    <source>
        <dbReference type="SAM" id="MobiDB-lite"/>
    </source>
</evidence>
<comment type="caution">
    <text evidence="3">The sequence shown here is derived from an EMBL/GenBank/DDBJ whole genome shotgun (WGS) entry which is preliminary data.</text>
</comment>
<dbReference type="AlphaFoldDB" id="A0AAV9G299"/>
<dbReference type="EMBL" id="MU847498">
    <property type="protein sequence ID" value="KAK2630809.1"/>
    <property type="molecule type" value="Genomic_DNA"/>
</dbReference>
<gene>
    <name evidence="3" type="ORF">QOZ80_UnG0725300</name>
</gene>
<dbReference type="Gene3D" id="3.40.50.410">
    <property type="entry name" value="von Willebrand factor, type A domain"/>
    <property type="match status" value="1"/>
</dbReference>
<proteinExistence type="predicted"/>
<dbReference type="SUPFAM" id="SSF53300">
    <property type="entry name" value="vWA-like"/>
    <property type="match status" value="1"/>
</dbReference>
<name>A0AAV9G299_ELECO</name>
<sequence length="623" mass="68594">MTTLQLMTGMQVTSAGDKVKVTAIPILPQIKAGQECSDFELLVRVEAPPVLKRRLPIDLVAVLDVSGSMGLAAAPQAKKPSRLDLVKKAMKTIIMHLHDDDRLAIVAFNDKVVTEHTTNLCDIAGGRVSAERMVDELVAKGDTAFKPGLTRAIEILDERPDKNRLGFVVLLSDGLDNSGVKWNDATMLVKYPVHTFGFSTGHDPKALLTIAQLSRGGTYSFIDGNLSKITHAFAMCLGGLKTVVAVDVEVRISLHSTYAVTIKGIESGGYKSSIESNVGVIVIDLLYAGEVKNFIVHLHVPARPADHEAWCVTGKYRDALGAQLVDADHLNQWIKIQRPAAVDAAPSLIVQDQIARFKVLDILVKLHDEFNELKNVALIKKGDDEIHIAKEAQRRVGNVLQSKLDELKKSDKYWKDGHKSDVDLGGLEKDGDAMVSSLRRGQGVAYIYSWISSHQMQRATTMGSPDKVAIAFLTPRMRAMLYEAQKQQVKEEDGLHQMDQGTDHHGCRCVAAEDSNRRIDQRLEMWCKLKREAAGLFEQPPSAAEDLTAVFQDASLETINRAMHHDIYLAVVHASNLRRCREAMLESNLTNLPHGDGEVEVHHDHEATPPMHDDQGTSGDKAP</sequence>
<dbReference type="Pfam" id="PF13519">
    <property type="entry name" value="VWA_2"/>
    <property type="match status" value="1"/>
</dbReference>
<keyword evidence="4" id="KW-1185">Reference proteome</keyword>
<dbReference type="PANTHER" id="PTHR10579">
    <property type="entry name" value="CALCIUM-ACTIVATED CHLORIDE CHANNEL REGULATOR"/>
    <property type="match status" value="1"/>
</dbReference>
<dbReference type="InterPro" id="IPR036465">
    <property type="entry name" value="vWFA_dom_sf"/>
</dbReference>
<feature type="region of interest" description="Disordered" evidence="1">
    <location>
        <begin position="591"/>
        <end position="623"/>
    </location>
</feature>
<accession>A0AAV9G299</accession>
<evidence type="ECO:0000259" key="2">
    <source>
        <dbReference type="PROSITE" id="PS50234"/>
    </source>
</evidence>
<dbReference type="Proteomes" id="UP001301735">
    <property type="component" value="Unassembled WGS sequence"/>
</dbReference>
<evidence type="ECO:0000313" key="3">
    <source>
        <dbReference type="EMBL" id="KAK2630809.1"/>
    </source>
</evidence>
<protein>
    <recommendedName>
        <fullName evidence="2">VWFA domain-containing protein</fullName>
    </recommendedName>
</protein>
<feature type="compositionally biased region" description="Basic and acidic residues" evidence="1">
    <location>
        <begin position="595"/>
        <end position="615"/>
    </location>
</feature>
<dbReference type="PROSITE" id="PS50234">
    <property type="entry name" value="VWFA"/>
    <property type="match status" value="1"/>
</dbReference>
<dbReference type="InterPro" id="IPR051266">
    <property type="entry name" value="CLCR"/>
</dbReference>